<dbReference type="Pfam" id="PF02706">
    <property type="entry name" value="Wzz"/>
    <property type="match status" value="1"/>
</dbReference>
<comment type="catalytic activity">
    <reaction evidence="15">
        <text>L-tyrosyl-[protein] + ATP = O-phospho-L-tyrosyl-[protein] + ADP + H(+)</text>
        <dbReference type="Rhea" id="RHEA:10596"/>
        <dbReference type="Rhea" id="RHEA-COMP:10136"/>
        <dbReference type="Rhea" id="RHEA-COMP:20101"/>
        <dbReference type="ChEBI" id="CHEBI:15378"/>
        <dbReference type="ChEBI" id="CHEBI:30616"/>
        <dbReference type="ChEBI" id="CHEBI:46858"/>
        <dbReference type="ChEBI" id="CHEBI:61978"/>
        <dbReference type="ChEBI" id="CHEBI:456216"/>
        <dbReference type="EC" id="2.7.10.2"/>
    </reaction>
</comment>
<feature type="domain" description="Polysaccharide chain length determinant N-terminal" evidence="17">
    <location>
        <begin position="20"/>
        <end position="115"/>
    </location>
</feature>
<comment type="similarity">
    <text evidence="2">Belongs to the CpsD/CapB family.</text>
</comment>
<evidence type="ECO:0000256" key="10">
    <source>
        <dbReference type="ARBA" id="ARBA00022777"/>
    </source>
</evidence>
<evidence type="ECO:0000256" key="15">
    <source>
        <dbReference type="ARBA" id="ARBA00051245"/>
    </source>
</evidence>
<dbReference type="SUPFAM" id="SSF52540">
    <property type="entry name" value="P-loop containing nucleoside triphosphate hydrolases"/>
    <property type="match status" value="1"/>
</dbReference>
<keyword evidence="6" id="KW-0997">Cell inner membrane</keyword>
<sequence>MPINKTQQALTSRQARGDDDSIDFKHIFRQYFGHWPLYLICLTIALAAAFAFFKIKKPVFDVKATMLMQDDSKEKPNEDKSALQELDLVNPPKIVENEIEVFKSRSLIKSVVDHLQLWVNYQSVDGLIKNDLYGMSPITFNLYKSEGTIPSQVLIVKILNSDAYCITDENKKVTNHRFRDTIADRMGSWNISPTAHLTQYIGKTVNVILGDREATILSYQNGVEVSMPDKLASVIELSTTDLNAKRGEDFLNNLIFYYKQAELIEKNNLTKSTIDFIDKRLDSLVGELNSAEGKVEGYRSSKGLTDLNAQSQVYLQSVQSNEAKSNEVSIQLSILNGLERYVNSNTDIGTPSVIGISDPTLVGLIQKLSDLQLEKTKLLATLPEQNPAFDPLNKQITSTKQHVKESLQNIKSSLLATKRELQSFKTTSQSSISNIPGQERQLVGLKRQQSIKENLYTYLLQKREQISLSYASSLSSARLLDVAYSLPQKKSKRYIPFAAALLLGLIIPTGFVYVKGLAKDTVNKRKEIEVATSLPILAEISFTKLNHVIVTEKENQQISFALIEQFRHLRTQLNILRSSEKSGQIVLISSSITKEGKSFVSSNLAVSLARSGKKTILLEMDIYKPKISSAFGLGKGVGLTDYLMGSIKRDQLIQEIPAHPNLRLISSGTYVDSFAELLDQSRFSHLIDELKMEYDYIFLDTPPLHSINDANILAQYSDTTLFVVRHGYTPKSMLAFIRKLDVNHNLPNMQIIFNGLKDGRDGTGYKYESYYSHKDMA</sequence>
<feature type="transmembrane region" description="Helical" evidence="16">
    <location>
        <begin position="35"/>
        <end position="53"/>
    </location>
</feature>
<feature type="domain" description="AAA" evidence="18">
    <location>
        <begin position="596"/>
        <end position="726"/>
    </location>
</feature>
<evidence type="ECO:0000259" key="19">
    <source>
        <dbReference type="Pfam" id="PF13807"/>
    </source>
</evidence>
<keyword evidence="5" id="KW-1003">Cell membrane</keyword>
<proteinExistence type="inferred from homology"/>
<evidence type="ECO:0000256" key="3">
    <source>
        <dbReference type="ARBA" id="ARBA00008883"/>
    </source>
</evidence>
<dbReference type="NCBIfam" id="TIGR01007">
    <property type="entry name" value="eps_fam"/>
    <property type="match status" value="1"/>
</dbReference>
<evidence type="ECO:0000256" key="16">
    <source>
        <dbReference type="SAM" id="Phobius"/>
    </source>
</evidence>
<evidence type="ECO:0000313" key="21">
    <source>
        <dbReference type="Proteomes" id="UP001324380"/>
    </source>
</evidence>
<keyword evidence="10" id="KW-0418">Kinase</keyword>
<keyword evidence="21" id="KW-1185">Reference proteome</keyword>
<evidence type="ECO:0000256" key="11">
    <source>
        <dbReference type="ARBA" id="ARBA00022840"/>
    </source>
</evidence>
<dbReference type="Pfam" id="PF13614">
    <property type="entry name" value="AAA_31"/>
    <property type="match status" value="1"/>
</dbReference>
<keyword evidence="9" id="KW-0547">Nucleotide-binding</keyword>
<evidence type="ECO:0000256" key="1">
    <source>
        <dbReference type="ARBA" id="ARBA00004429"/>
    </source>
</evidence>
<dbReference type="EMBL" id="CP139558">
    <property type="protein sequence ID" value="WPU95681.1"/>
    <property type="molecule type" value="Genomic_DNA"/>
</dbReference>
<evidence type="ECO:0000259" key="17">
    <source>
        <dbReference type="Pfam" id="PF02706"/>
    </source>
</evidence>
<evidence type="ECO:0000256" key="6">
    <source>
        <dbReference type="ARBA" id="ARBA00022519"/>
    </source>
</evidence>
<evidence type="ECO:0000256" key="8">
    <source>
        <dbReference type="ARBA" id="ARBA00022692"/>
    </source>
</evidence>
<evidence type="ECO:0000256" key="7">
    <source>
        <dbReference type="ARBA" id="ARBA00022679"/>
    </source>
</evidence>
<evidence type="ECO:0000256" key="4">
    <source>
        <dbReference type="ARBA" id="ARBA00011903"/>
    </source>
</evidence>
<feature type="transmembrane region" description="Helical" evidence="16">
    <location>
        <begin position="494"/>
        <end position="514"/>
    </location>
</feature>
<evidence type="ECO:0000259" key="18">
    <source>
        <dbReference type="Pfam" id="PF13614"/>
    </source>
</evidence>
<evidence type="ECO:0000256" key="9">
    <source>
        <dbReference type="ARBA" id="ARBA00022741"/>
    </source>
</evidence>
<evidence type="ECO:0000256" key="5">
    <source>
        <dbReference type="ARBA" id="ARBA00022475"/>
    </source>
</evidence>
<gene>
    <name evidence="20" type="ORF">SNE25_09140</name>
</gene>
<dbReference type="PANTHER" id="PTHR32309:SF13">
    <property type="entry name" value="FERRIC ENTEROBACTIN TRANSPORT PROTEIN FEPE"/>
    <property type="match status" value="1"/>
</dbReference>
<reference evidence="20 21" key="1">
    <citation type="submission" date="2023-11" db="EMBL/GenBank/DDBJ databases">
        <title>Analysis of the Genomes of Mucilaginibacter gossypii cycad 4 and M. sabulilitoris SNA2: microbes with the potential for plant growth promotion.</title>
        <authorList>
            <person name="Hirsch A.M."/>
            <person name="Humm E."/>
            <person name="Rubbi M."/>
            <person name="Del Vecchio G."/>
            <person name="Ha S.M."/>
            <person name="Pellegrini M."/>
            <person name="Gunsalus R.P."/>
        </authorList>
    </citation>
    <scope>NUCLEOTIDE SEQUENCE [LARGE SCALE GENOMIC DNA]</scope>
    <source>
        <strain evidence="20 21">SNA2</strain>
    </source>
</reference>
<feature type="domain" description="Tyrosine-protein kinase G-rich" evidence="19">
    <location>
        <begin position="439"/>
        <end position="515"/>
    </location>
</feature>
<dbReference type="EC" id="2.7.10.2" evidence="4"/>
<name>A0ABZ0TRC6_9SPHI</name>
<evidence type="ECO:0000256" key="13">
    <source>
        <dbReference type="ARBA" id="ARBA00023136"/>
    </source>
</evidence>
<dbReference type="Pfam" id="PF13807">
    <property type="entry name" value="GNVR"/>
    <property type="match status" value="1"/>
</dbReference>
<dbReference type="CDD" id="cd05387">
    <property type="entry name" value="BY-kinase"/>
    <property type="match status" value="1"/>
</dbReference>
<dbReference type="InterPro" id="IPR050445">
    <property type="entry name" value="Bact_polysacc_biosynth/exp"/>
</dbReference>
<dbReference type="PANTHER" id="PTHR32309">
    <property type="entry name" value="TYROSINE-PROTEIN KINASE"/>
    <property type="match status" value="1"/>
</dbReference>
<dbReference type="InterPro" id="IPR027417">
    <property type="entry name" value="P-loop_NTPase"/>
</dbReference>
<dbReference type="RefSeq" id="WP_321564787.1">
    <property type="nucleotide sequence ID" value="NZ_CP139558.1"/>
</dbReference>
<keyword evidence="7 20" id="KW-0808">Transferase</keyword>
<keyword evidence="13 16" id="KW-0472">Membrane</keyword>
<dbReference type="InterPro" id="IPR025669">
    <property type="entry name" value="AAA_dom"/>
</dbReference>
<dbReference type="Proteomes" id="UP001324380">
    <property type="component" value="Chromosome"/>
</dbReference>
<comment type="similarity">
    <text evidence="3">Belongs to the etk/wzc family.</text>
</comment>
<evidence type="ECO:0000313" key="20">
    <source>
        <dbReference type="EMBL" id="WPU95681.1"/>
    </source>
</evidence>
<evidence type="ECO:0000256" key="14">
    <source>
        <dbReference type="ARBA" id="ARBA00023137"/>
    </source>
</evidence>
<evidence type="ECO:0000256" key="2">
    <source>
        <dbReference type="ARBA" id="ARBA00007316"/>
    </source>
</evidence>
<accession>A0ABZ0TRC6</accession>
<keyword evidence="12 16" id="KW-1133">Transmembrane helix</keyword>
<evidence type="ECO:0000256" key="12">
    <source>
        <dbReference type="ARBA" id="ARBA00022989"/>
    </source>
</evidence>
<dbReference type="Gene3D" id="3.40.50.300">
    <property type="entry name" value="P-loop containing nucleotide triphosphate hydrolases"/>
    <property type="match status" value="1"/>
</dbReference>
<keyword evidence="11" id="KW-0067">ATP-binding</keyword>
<protein>
    <recommendedName>
        <fullName evidence="4">non-specific protein-tyrosine kinase</fullName>
        <ecNumber evidence="4">2.7.10.2</ecNumber>
    </recommendedName>
</protein>
<keyword evidence="14" id="KW-0829">Tyrosine-protein kinase</keyword>
<dbReference type="InterPro" id="IPR005702">
    <property type="entry name" value="Wzc-like_C"/>
</dbReference>
<organism evidence="20 21">
    <name type="scientific">Mucilaginibacter sabulilitoris</name>
    <dbReference type="NCBI Taxonomy" id="1173583"/>
    <lineage>
        <taxon>Bacteria</taxon>
        <taxon>Pseudomonadati</taxon>
        <taxon>Bacteroidota</taxon>
        <taxon>Sphingobacteriia</taxon>
        <taxon>Sphingobacteriales</taxon>
        <taxon>Sphingobacteriaceae</taxon>
        <taxon>Mucilaginibacter</taxon>
    </lineage>
</organism>
<dbReference type="InterPro" id="IPR032807">
    <property type="entry name" value="GNVR"/>
</dbReference>
<dbReference type="GO" id="GO:0004715">
    <property type="term" value="F:non-membrane spanning protein tyrosine kinase activity"/>
    <property type="evidence" value="ECO:0007669"/>
    <property type="project" value="UniProtKB-EC"/>
</dbReference>
<dbReference type="InterPro" id="IPR003856">
    <property type="entry name" value="LPS_length_determ_N"/>
</dbReference>
<comment type="subcellular location">
    <subcellularLocation>
        <location evidence="1">Cell inner membrane</location>
        <topology evidence="1">Multi-pass membrane protein</topology>
    </subcellularLocation>
</comment>
<keyword evidence="8 16" id="KW-0812">Transmembrane</keyword>